<reference evidence="2" key="2">
    <citation type="journal article" date="2020" name="Nat. Commun.">
        <title>Large-scale genome sequencing of mycorrhizal fungi provides insights into the early evolution of symbiotic traits.</title>
        <authorList>
            <person name="Miyauchi S."/>
            <person name="Kiss E."/>
            <person name="Kuo A."/>
            <person name="Drula E."/>
            <person name="Kohler A."/>
            <person name="Sanchez-Garcia M."/>
            <person name="Morin E."/>
            <person name="Andreopoulos B."/>
            <person name="Barry K.W."/>
            <person name="Bonito G."/>
            <person name="Buee M."/>
            <person name="Carver A."/>
            <person name="Chen C."/>
            <person name="Cichocki N."/>
            <person name="Clum A."/>
            <person name="Culley D."/>
            <person name="Crous P.W."/>
            <person name="Fauchery L."/>
            <person name="Girlanda M."/>
            <person name="Hayes R.D."/>
            <person name="Keri Z."/>
            <person name="LaButti K."/>
            <person name="Lipzen A."/>
            <person name="Lombard V."/>
            <person name="Magnuson J."/>
            <person name="Maillard F."/>
            <person name="Murat C."/>
            <person name="Nolan M."/>
            <person name="Ohm R.A."/>
            <person name="Pangilinan J."/>
            <person name="Pereira M.F."/>
            <person name="Perotto S."/>
            <person name="Peter M."/>
            <person name="Pfister S."/>
            <person name="Riley R."/>
            <person name="Sitrit Y."/>
            <person name="Stielow J.B."/>
            <person name="Szollosi G."/>
            <person name="Zifcakova L."/>
            <person name="Stursova M."/>
            <person name="Spatafora J.W."/>
            <person name="Tedersoo L."/>
            <person name="Vaario L.M."/>
            <person name="Yamada A."/>
            <person name="Yan M."/>
            <person name="Wang P."/>
            <person name="Xu J."/>
            <person name="Bruns T."/>
            <person name="Baldrian P."/>
            <person name="Vilgalys R."/>
            <person name="Dunand C."/>
            <person name="Henrissat B."/>
            <person name="Grigoriev I.V."/>
            <person name="Hibbett D."/>
            <person name="Nagy L.G."/>
            <person name="Martin F.M."/>
        </authorList>
    </citation>
    <scope>NUCLEOTIDE SEQUENCE</scope>
    <source>
        <strain evidence="2">BED1</strain>
    </source>
</reference>
<comment type="caution">
    <text evidence="2">The sequence shown here is derived from an EMBL/GenBank/DDBJ whole genome shotgun (WGS) entry which is preliminary data.</text>
</comment>
<accession>A0AAD4G9T1</accession>
<keyword evidence="3" id="KW-1185">Reference proteome</keyword>
<sequence length="128" mass="14491">GVYRCSDCFNQPLFCTPCIREQHRRNPFHRVQQWTGSFFEDSSLNLVGTSVLPHDRLMYPSSSWPLSHSDYLTIVDVTGVHFITVNYCHCPGSLPVHQQLLGGGCFQTLQRPGTAFTFHVLDDFIGTT</sequence>
<organism evidence="2 3">
    <name type="scientific">Boletus edulis BED1</name>
    <dbReference type="NCBI Taxonomy" id="1328754"/>
    <lineage>
        <taxon>Eukaryota</taxon>
        <taxon>Fungi</taxon>
        <taxon>Dikarya</taxon>
        <taxon>Basidiomycota</taxon>
        <taxon>Agaricomycotina</taxon>
        <taxon>Agaricomycetes</taxon>
        <taxon>Agaricomycetidae</taxon>
        <taxon>Boletales</taxon>
        <taxon>Boletineae</taxon>
        <taxon>Boletaceae</taxon>
        <taxon>Boletoideae</taxon>
        <taxon>Boletus</taxon>
    </lineage>
</organism>
<proteinExistence type="predicted"/>
<evidence type="ECO:0000313" key="3">
    <source>
        <dbReference type="Proteomes" id="UP001194468"/>
    </source>
</evidence>
<feature type="domain" description="CxC2-like cysteine cluster KDZ transposase-associated" evidence="1">
    <location>
        <begin position="67"/>
        <end position="124"/>
    </location>
</feature>
<dbReference type="InterPro" id="IPR041457">
    <property type="entry name" value="CxC2_KDZ-assoc"/>
</dbReference>
<feature type="non-terminal residue" evidence="2">
    <location>
        <position position="1"/>
    </location>
</feature>
<evidence type="ECO:0000313" key="2">
    <source>
        <dbReference type="EMBL" id="KAF8430939.1"/>
    </source>
</evidence>
<feature type="non-terminal residue" evidence="2">
    <location>
        <position position="128"/>
    </location>
</feature>
<reference evidence="2" key="1">
    <citation type="submission" date="2019-10" db="EMBL/GenBank/DDBJ databases">
        <authorList>
            <consortium name="DOE Joint Genome Institute"/>
            <person name="Kuo A."/>
            <person name="Miyauchi S."/>
            <person name="Kiss E."/>
            <person name="Drula E."/>
            <person name="Kohler A."/>
            <person name="Sanchez-Garcia M."/>
            <person name="Andreopoulos B."/>
            <person name="Barry K.W."/>
            <person name="Bonito G."/>
            <person name="Buee M."/>
            <person name="Carver A."/>
            <person name="Chen C."/>
            <person name="Cichocki N."/>
            <person name="Clum A."/>
            <person name="Culley D."/>
            <person name="Crous P.W."/>
            <person name="Fauchery L."/>
            <person name="Girlanda M."/>
            <person name="Hayes R."/>
            <person name="Keri Z."/>
            <person name="LaButti K."/>
            <person name="Lipzen A."/>
            <person name="Lombard V."/>
            <person name="Magnuson J."/>
            <person name="Maillard F."/>
            <person name="Morin E."/>
            <person name="Murat C."/>
            <person name="Nolan M."/>
            <person name="Ohm R."/>
            <person name="Pangilinan J."/>
            <person name="Pereira M."/>
            <person name="Perotto S."/>
            <person name="Peter M."/>
            <person name="Riley R."/>
            <person name="Sitrit Y."/>
            <person name="Stielow B."/>
            <person name="Szollosi G."/>
            <person name="Zifcakova L."/>
            <person name="Stursova M."/>
            <person name="Spatafora J.W."/>
            <person name="Tedersoo L."/>
            <person name="Vaario L.-M."/>
            <person name="Yamada A."/>
            <person name="Yan M."/>
            <person name="Wang P."/>
            <person name="Xu J."/>
            <person name="Bruns T."/>
            <person name="Baldrian P."/>
            <person name="Vilgalys R."/>
            <person name="Henrissat B."/>
            <person name="Grigoriev I.V."/>
            <person name="Hibbett D."/>
            <person name="Nagy L.G."/>
            <person name="Martin F.M."/>
        </authorList>
    </citation>
    <scope>NUCLEOTIDE SEQUENCE</scope>
    <source>
        <strain evidence="2">BED1</strain>
    </source>
</reference>
<evidence type="ECO:0000259" key="1">
    <source>
        <dbReference type="Pfam" id="PF18803"/>
    </source>
</evidence>
<name>A0AAD4G9T1_BOLED</name>
<gene>
    <name evidence="2" type="ORF">L210DRAFT_3370723</name>
</gene>
<dbReference type="AlphaFoldDB" id="A0AAD4G9T1"/>
<dbReference type="Proteomes" id="UP001194468">
    <property type="component" value="Unassembled WGS sequence"/>
</dbReference>
<protein>
    <recommendedName>
        <fullName evidence="1">CxC2-like cysteine cluster KDZ transposase-associated domain-containing protein</fullName>
    </recommendedName>
</protein>
<dbReference type="EMBL" id="WHUW01000055">
    <property type="protein sequence ID" value="KAF8430939.1"/>
    <property type="molecule type" value="Genomic_DNA"/>
</dbReference>
<dbReference type="Pfam" id="PF18803">
    <property type="entry name" value="CxC2"/>
    <property type="match status" value="1"/>
</dbReference>